<evidence type="ECO:0000313" key="3">
    <source>
        <dbReference type="EnsemblMetazoa" id="GBRI005535-PA"/>
    </source>
</evidence>
<dbReference type="AlphaFoldDB" id="A0A1A9W402"/>
<dbReference type="VEuPathDB" id="VectorBase:GBRI005535"/>
<evidence type="ECO:0000259" key="2">
    <source>
        <dbReference type="PROSITE" id="PS51140"/>
    </source>
</evidence>
<dbReference type="PANTHER" id="PTHR21494:SF0">
    <property type="entry name" value="ACTIVATING SIGNAL COINTEGRATOR 1 COMPLEX SUBUNIT 2"/>
    <property type="match status" value="1"/>
</dbReference>
<feature type="region of interest" description="Disordered" evidence="1">
    <location>
        <begin position="380"/>
        <end position="402"/>
    </location>
</feature>
<dbReference type="GO" id="GO:0006355">
    <property type="term" value="P:regulation of DNA-templated transcription"/>
    <property type="evidence" value="ECO:0007669"/>
    <property type="project" value="TreeGrafter"/>
</dbReference>
<feature type="compositionally biased region" description="Basic residues" evidence="1">
    <location>
        <begin position="677"/>
        <end position="707"/>
    </location>
</feature>
<feature type="compositionally biased region" description="Basic and acidic residues" evidence="1">
    <location>
        <begin position="603"/>
        <end position="629"/>
    </location>
</feature>
<reference evidence="3" key="2">
    <citation type="submission" date="2020-05" db="UniProtKB">
        <authorList>
            <consortium name="EnsemblMetazoa"/>
        </authorList>
    </citation>
    <scope>IDENTIFICATION</scope>
    <source>
        <strain evidence="3">IAEA</strain>
    </source>
</reference>
<protein>
    <submittedName>
        <fullName evidence="3">CUE domain-containing protein</fullName>
    </submittedName>
</protein>
<dbReference type="Gene3D" id="1.10.8.10">
    <property type="entry name" value="DNA helicase RuvA subunit, C-terminal domain"/>
    <property type="match status" value="1"/>
</dbReference>
<evidence type="ECO:0000256" key="1">
    <source>
        <dbReference type="SAM" id="MobiDB-lite"/>
    </source>
</evidence>
<name>A0A1A9W402_9MUSC</name>
<dbReference type="InterPro" id="IPR009060">
    <property type="entry name" value="UBA-like_sf"/>
</dbReference>
<proteinExistence type="predicted"/>
<dbReference type="InterPro" id="IPR052586">
    <property type="entry name" value="ASCC2"/>
</dbReference>
<feature type="domain" description="CUE" evidence="2">
    <location>
        <begin position="422"/>
        <end position="464"/>
    </location>
</feature>
<dbReference type="PANTHER" id="PTHR21494">
    <property type="entry name" value="ACTIVATING SIGNAL COINTEGRATOR 1 COMPLEX SUBUNIT 2 ASC-1 COMPLEX SUBUNIT P100"/>
    <property type="match status" value="1"/>
</dbReference>
<dbReference type="STRING" id="37001.A0A1A9W402"/>
<dbReference type="PROSITE" id="PS51140">
    <property type="entry name" value="CUE"/>
    <property type="match status" value="1"/>
</dbReference>
<sequence>MPVKDKFWAPRSVFSHVTGLIGARGQIKRGAALEEWQYEAESFRDDMEFLLRRAHHEFWSYMVYQKPALASIALFLQNSIPFYVNILGANISDNIRQLHEDILNLVVRIILRLLTSKESSECWIEKDHLRELIYQNYLVSVPMLLDLLIAVGNALPENVRLLRQIFQSLLTIEPKYRQDLLISLKFLQSAFRSIQMQVDNEGLEEAGSGFLDRMSDTPLDYVALYTLNCSFTLSVLLDACPEMRCLFGEEGLVQPITHFYDAILPLLYKHIYNINSSALSLVWLNQSRLQLLRIFRSVVSFHVEAVLTDPASSLMPCENFITVLTESLAEQAFVADYERQYPIVLDVEILKQACNELDSYKINFLIDGYQREKNVKTFKSKQEANVEQSTSNGQDLNIGSERPALNGETKITTITNSVERRDVESEIDMVSDCLPDLGTGFIRRLLTRYDNGEEAIAALLEENLPPDLFNLDRSEVYIPPDLQDTLIQEIGIKHYNEFDGDKYDVMTQDNPKGIIKKGKGLPNAPKNLAQLLDDKRDIALLRDRYHRYSLIAEEHLSEEHEYEDEYDDSYEVVLESGSRAFKYKEFKHTLADVAGESEDESDSKDCDEITKEKRPETIENEGRPKLDHFCENPEEERHRYEMSNRMTYQKSNRKMQNHRDVVGGPKGRRQDMEVLRNRQKKEHQKSSRANHSRKTAAAFKRNKGMIY</sequence>
<dbReference type="SUPFAM" id="SSF46934">
    <property type="entry name" value="UBA-like"/>
    <property type="match status" value="1"/>
</dbReference>
<dbReference type="Proteomes" id="UP000091820">
    <property type="component" value="Unassembled WGS sequence"/>
</dbReference>
<dbReference type="GO" id="GO:0043130">
    <property type="term" value="F:ubiquitin binding"/>
    <property type="evidence" value="ECO:0007669"/>
    <property type="project" value="InterPro"/>
</dbReference>
<organism evidence="3 4">
    <name type="scientific">Glossina brevipalpis</name>
    <dbReference type="NCBI Taxonomy" id="37001"/>
    <lineage>
        <taxon>Eukaryota</taxon>
        <taxon>Metazoa</taxon>
        <taxon>Ecdysozoa</taxon>
        <taxon>Arthropoda</taxon>
        <taxon>Hexapoda</taxon>
        <taxon>Insecta</taxon>
        <taxon>Pterygota</taxon>
        <taxon>Neoptera</taxon>
        <taxon>Endopterygota</taxon>
        <taxon>Diptera</taxon>
        <taxon>Brachycera</taxon>
        <taxon>Muscomorpha</taxon>
        <taxon>Hippoboscoidea</taxon>
        <taxon>Glossinidae</taxon>
        <taxon>Glossina</taxon>
    </lineage>
</organism>
<dbReference type="EnsemblMetazoa" id="GBRI005535-RA">
    <property type="protein sequence ID" value="GBRI005535-PA"/>
    <property type="gene ID" value="GBRI005535"/>
</dbReference>
<dbReference type="InterPro" id="IPR003892">
    <property type="entry name" value="CUE"/>
</dbReference>
<keyword evidence="4" id="KW-1185">Reference proteome</keyword>
<feature type="region of interest" description="Disordered" evidence="1">
    <location>
        <begin position="648"/>
        <end position="707"/>
    </location>
</feature>
<accession>A0A1A9W402</accession>
<feature type="region of interest" description="Disordered" evidence="1">
    <location>
        <begin position="594"/>
        <end position="629"/>
    </location>
</feature>
<feature type="compositionally biased region" description="Polar residues" evidence="1">
    <location>
        <begin position="385"/>
        <end position="397"/>
    </location>
</feature>
<evidence type="ECO:0000313" key="4">
    <source>
        <dbReference type="Proteomes" id="UP000091820"/>
    </source>
</evidence>
<reference evidence="4" key="1">
    <citation type="submission" date="2014-03" db="EMBL/GenBank/DDBJ databases">
        <authorList>
            <person name="Aksoy S."/>
            <person name="Warren W."/>
            <person name="Wilson R.K."/>
        </authorList>
    </citation>
    <scope>NUCLEOTIDE SEQUENCE [LARGE SCALE GENOMIC DNA]</scope>
    <source>
        <strain evidence="4">IAEA</strain>
    </source>
</reference>